<reference evidence="2" key="1">
    <citation type="submission" date="2023-03" db="EMBL/GenBank/DDBJ databases">
        <title>Electrophorus voltai genome.</title>
        <authorList>
            <person name="Bian C."/>
        </authorList>
    </citation>
    <scope>NUCLEOTIDE SEQUENCE</scope>
    <source>
        <strain evidence="2">CB-2022</strain>
        <tissue evidence="2">Muscle</tissue>
    </source>
</reference>
<dbReference type="Pfam" id="PF21896">
    <property type="entry name" value="Talin_IBS2B"/>
    <property type="match status" value="1"/>
</dbReference>
<feature type="domain" description="Talin IBS2B" evidence="1">
    <location>
        <begin position="105"/>
        <end position="222"/>
    </location>
</feature>
<dbReference type="AlphaFoldDB" id="A0AAD8ZGH7"/>
<dbReference type="Proteomes" id="UP001239994">
    <property type="component" value="Unassembled WGS sequence"/>
</dbReference>
<evidence type="ECO:0000259" key="1">
    <source>
        <dbReference type="Pfam" id="PF21896"/>
    </source>
</evidence>
<accession>A0AAD8ZGH7</accession>
<dbReference type="InterPro" id="IPR054082">
    <property type="entry name" value="Talin_IBS2B"/>
</dbReference>
<dbReference type="InterPro" id="IPR042799">
    <property type="entry name" value="TLNRD1"/>
</dbReference>
<keyword evidence="3" id="KW-1185">Reference proteome</keyword>
<dbReference type="Gene3D" id="1.20.1420.10">
    <property type="entry name" value="Talin, central domain"/>
    <property type="match status" value="1"/>
</dbReference>
<dbReference type="GO" id="GO:0003779">
    <property type="term" value="F:actin binding"/>
    <property type="evidence" value="ECO:0007669"/>
    <property type="project" value="InterPro"/>
</dbReference>
<dbReference type="PANTHER" id="PTHR47133:SF1">
    <property type="entry name" value="TALIN ROD DOMAIN-CONTAINING PROTEIN 1"/>
    <property type="match status" value="1"/>
</dbReference>
<name>A0AAD8ZGH7_9TELE</name>
<evidence type="ECO:0000313" key="2">
    <source>
        <dbReference type="EMBL" id="KAK1798024.1"/>
    </source>
</evidence>
<proteinExistence type="predicted"/>
<protein>
    <recommendedName>
        <fullName evidence="1">Talin IBS2B domain-containing protein</fullName>
    </recommendedName>
</protein>
<evidence type="ECO:0000313" key="3">
    <source>
        <dbReference type="Proteomes" id="UP001239994"/>
    </source>
</evidence>
<dbReference type="PANTHER" id="PTHR47133">
    <property type="entry name" value="TALIN ROD DOMAIN-CONTAINING PROTEIN 1"/>
    <property type="match status" value="1"/>
</dbReference>
<dbReference type="EMBL" id="JAROKS010000012">
    <property type="protein sequence ID" value="KAK1798024.1"/>
    <property type="molecule type" value="Genomic_DNA"/>
</dbReference>
<organism evidence="2 3">
    <name type="scientific">Electrophorus voltai</name>
    <dbReference type="NCBI Taxonomy" id="2609070"/>
    <lineage>
        <taxon>Eukaryota</taxon>
        <taxon>Metazoa</taxon>
        <taxon>Chordata</taxon>
        <taxon>Craniata</taxon>
        <taxon>Vertebrata</taxon>
        <taxon>Euteleostomi</taxon>
        <taxon>Actinopterygii</taxon>
        <taxon>Neopterygii</taxon>
        <taxon>Teleostei</taxon>
        <taxon>Ostariophysi</taxon>
        <taxon>Gymnotiformes</taxon>
        <taxon>Gymnotoidei</taxon>
        <taxon>Gymnotidae</taxon>
        <taxon>Electrophorus</taxon>
    </lineage>
</organism>
<comment type="caution">
    <text evidence="2">The sequence shown here is derived from an EMBL/GenBank/DDBJ whole genome shotgun (WGS) entry which is preliminary data.</text>
</comment>
<sequence length="469" mass="50394">MQLVADLLLLSSETRPVMTAEGLPVAETFEKCRDTVIARTKELSIITHDIQSQLNMGKFVEVGDRLVEMGDLVVSLTEFSAHAAYLAAVETPASQPAVPGLVDRYKVTRCRHEVEQTCSVLRVTPLADLSPQILLEVSQHILRNLTTLTDASSQASEKSKDKFAKEQFKASVKCMSTSATALLACVREVKTCPSELARNRCVLFSGPLVQAVHALVGFATEPQFLGKPAAINPEGKAVQTAVLGGAMSVVSACVLLTQGLRDVSQHPENSAQMPGYRERLRNSACAVSDGCTLLSQALRERSSPRTLPPVNSHSVQISVAQRNNASACAELASMRPIKLGPETLRLLSQASACEAGRAGCGSNPAEIPHPSLWLTLLAGPEALMPCCTSCAISGFVLWLQGILICQTLFCSTRPVVASVCGSCLDPWELRTRREAWCLDGMLSRIAPLPTPPRVWLLLHKAVSMQGGPH</sequence>
<dbReference type="Gene3D" id="1.20.120.230">
    <property type="entry name" value="Alpha-catenin/vinculin-like"/>
    <property type="match status" value="1"/>
</dbReference>
<gene>
    <name evidence="2" type="ORF">P4O66_000526</name>
</gene>